<feature type="non-terminal residue" evidence="2">
    <location>
        <position position="93"/>
    </location>
</feature>
<accession>A0AAJ0A4E7</accession>
<organism evidence="2 3">
    <name type="scientific">Colletotrichum phormii</name>
    <dbReference type="NCBI Taxonomy" id="359342"/>
    <lineage>
        <taxon>Eukaryota</taxon>
        <taxon>Fungi</taxon>
        <taxon>Dikarya</taxon>
        <taxon>Ascomycota</taxon>
        <taxon>Pezizomycotina</taxon>
        <taxon>Sordariomycetes</taxon>
        <taxon>Hypocreomycetidae</taxon>
        <taxon>Glomerellales</taxon>
        <taxon>Glomerellaceae</taxon>
        <taxon>Colletotrichum</taxon>
        <taxon>Colletotrichum acutatum species complex</taxon>
    </lineage>
</organism>
<keyword evidence="3" id="KW-1185">Reference proteome</keyword>
<gene>
    <name evidence="2" type="ORF">BDP81DRAFT_416724</name>
</gene>
<dbReference type="Proteomes" id="UP001243989">
    <property type="component" value="Unassembled WGS sequence"/>
</dbReference>
<dbReference type="EMBL" id="JAHMHQ010000002">
    <property type="protein sequence ID" value="KAK1654881.1"/>
    <property type="molecule type" value="Genomic_DNA"/>
</dbReference>
<protein>
    <submittedName>
        <fullName evidence="2">Uncharacterized protein</fullName>
    </submittedName>
</protein>
<feature type="compositionally biased region" description="Basic and acidic residues" evidence="1">
    <location>
        <begin position="80"/>
        <end position="93"/>
    </location>
</feature>
<feature type="compositionally biased region" description="Polar residues" evidence="1">
    <location>
        <begin position="65"/>
        <end position="78"/>
    </location>
</feature>
<comment type="caution">
    <text evidence="2">The sequence shown here is derived from an EMBL/GenBank/DDBJ whole genome shotgun (WGS) entry which is preliminary data.</text>
</comment>
<sequence length="93" mass="10010">MPRGGKNLEVEGAKVAGSIISLLAPAHVYCTAAHIVPTLPDLPTSPPYHLPYLHLLRTLGKVHTSPASPRRQVSSFSPPSEKDTFPHRVDPAL</sequence>
<evidence type="ECO:0000256" key="1">
    <source>
        <dbReference type="SAM" id="MobiDB-lite"/>
    </source>
</evidence>
<reference evidence="2" key="1">
    <citation type="submission" date="2021-06" db="EMBL/GenBank/DDBJ databases">
        <title>Comparative genomics, transcriptomics and evolutionary studies reveal genomic signatures of adaptation to plant cell wall in hemibiotrophic fungi.</title>
        <authorList>
            <consortium name="DOE Joint Genome Institute"/>
            <person name="Baroncelli R."/>
            <person name="Diaz J.F."/>
            <person name="Benocci T."/>
            <person name="Peng M."/>
            <person name="Battaglia E."/>
            <person name="Haridas S."/>
            <person name="Andreopoulos W."/>
            <person name="Labutti K."/>
            <person name="Pangilinan J."/>
            <person name="Floch G.L."/>
            <person name="Makela M.R."/>
            <person name="Henrissat B."/>
            <person name="Grigoriev I.V."/>
            <person name="Crouch J.A."/>
            <person name="De Vries R.P."/>
            <person name="Sukno S.A."/>
            <person name="Thon M.R."/>
        </authorList>
    </citation>
    <scope>NUCLEOTIDE SEQUENCE</scope>
    <source>
        <strain evidence="2">CBS 102054</strain>
    </source>
</reference>
<dbReference type="RefSeq" id="XP_060450925.1">
    <property type="nucleotide sequence ID" value="XM_060589559.1"/>
</dbReference>
<name>A0AAJ0A4E7_9PEZI</name>
<dbReference type="GeneID" id="85474421"/>
<proteinExistence type="predicted"/>
<evidence type="ECO:0000313" key="3">
    <source>
        <dbReference type="Proteomes" id="UP001243989"/>
    </source>
</evidence>
<evidence type="ECO:0000313" key="2">
    <source>
        <dbReference type="EMBL" id="KAK1654881.1"/>
    </source>
</evidence>
<feature type="region of interest" description="Disordered" evidence="1">
    <location>
        <begin position="63"/>
        <end position="93"/>
    </location>
</feature>
<dbReference type="AlphaFoldDB" id="A0AAJ0A4E7"/>